<feature type="binding site" evidence="7">
    <location>
        <position position="334"/>
    </location>
    <ligand>
        <name>substrate</name>
    </ligand>
</feature>
<dbReference type="InterPro" id="IPR001282">
    <property type="entry name" value="G6P_DH"/>
</dbReference>
<dbReference type="GO" id="GO:0009051">
    <property type="term" value="P:pentose-phosphate shunt, oxidative branch"/>
    <property type="evidence" value="ECO:0007669"/>
    <property type="project" value="TreeGrafter"/>
</dbReference>
<evidence type="ECO:0000313" key="10">
    <source>
        <dbReference type="EMBL" id="QSX08628.1"/>
    </source>
</evidence>
<dbReference type="Gene3D" id="3.40.50.720">
    <property type="entry name" value="NAD(P)-binding Rossmann-like Domain"/>
    <property type="match status" value="1"/>
</dbReference>
<keyword evidence="6 7" id="KW-0119">Carbohydrate metabolism</keyword>
<evidence type="ECO:0000256" key="2">
    <source>
        <dbReference type="ARBA" id="ARBA00009975"/>
    </source>
</evidence>
<comment type="pathway">
    <text evidence="1 7">Carbohydrate degradation; pentose phosphate pathway; D-ribulose 5-phosphate from D-glucose 6-phosphate (oxidative stage): step 1/3.</text>
</comment>
<dbReference type="InterPro" id="IPR019796">
    <property type="entry name" value="G6P_DH_AS"/>
</dbReference>
<dbReference type="RefSeq" id="WP_207299969.1">
    <property type="nucleotide sequence ID" value="NZ_CP071444.1"/>
</dbReference>
<comment type="catalytic activity">
    <reaction evidence="7">
        <text>D-glucose 6-phosphate + NADP(+) = 6-phospho-D-glucono-1,5-lactone + NADPH + H(+)</text>
        <dbReference type="Rhea" id="RHEA:15841"/>
        <dbReference type="ChEBI" id="CHEBI:15378"/>
        <dbReference type="ChEBI" id="CHEBI:57783"/>
        <dbReference type="ChEBI" id="CHEBI:57955"/>
        <dbReference type="ChEBI" id="CHEBI:58349"/>
        <dbReference type="ChEBI" id="CHEBI:61548"/>
        <dbReference type="EC" id="1.1.1.49"/>
    </reaction>
</comment>
<dbReference type="Proteomes" id="UP000663499">
    <property type="component" value="Chromosome"/>
</dbReference>
<evidence type="ECO:0000256" key="4">
    <source>
        <dbReference type="ARBA" id="ARBA00022857"/>
    </source>
</evidence>
<dbReference type="InterPro" id="IPR022674">
    <property type="entry name" value="G6P_DH_NAD-bd"/>
</dbReference>
<dbReference type="NCBIfam" id="TIGR00871">
    <property type="entry name" value="zwf"/>
    <property type="match status" value="1"/>
</dbReference>
<reference evidence="10" key="1">
    <citation type="submission" date="2021-03" db="EMBL/GenBank/DDBJ databases">
        <title>Alkalibacter marinus sp. nov., isolated from tidal flat sediment.</title>
        <authorList>
            <person name="Namirimu T."/>
            <person name="Yang J.-A."/>
            <person name="Yang S.-H."/>
            <person name="Kim Y.-J."/>
            <person name="Kwon K.K."/>
        </authorList>
    </citation>
    <scope>NUCLEOTIDE SEQUENCE</scope>
    <source>
        <strain evidence="10">ES005</strain>
    </source>
</reference>
<evidence type="ECO:0000259" key="8">
    <source>
        <dbReference type="Pfam" id="PF00479"/>
    </source>
</evidence>
<feature type="binding site" evidence="7">
    <location>
        <position position="182"/>
    </location>
    <ligand>
        <name>substrate</name>
    </ligand>
</feature>
<dbReference type="Pfam" id="PF00479">
    <property type="entry name" value="G6PD_N"/>
    <property type="match status" value="1"/>
</dbReference>
<feature type="domain" description="Glucose-6-phosphate dehydrogenase C-terminal" evidence="9">
    <location>
        <begin position="194"/>
        <end position="484"/>
    </location>
</feature>
<evidence type="ECO:0000256" key="7">
    <source>
        <dbReference type="HAMAP-Rule" id="MF_00966"/>
    </source>
</evidence>
<dbReference type="EC" id="1.1.1.49" evidence="7"/>
<keyword evidence="5 7" id="KW-0560">Oxidoreductase</keyword>
<dbReference type="PRINTS" id="PR00079">
    <property type="entry name" value="G6PDHDRGNASE"/>
</dbReference>
<dbReference type="GO" id="GO:0006006">
    <property type="term" value="P:glucose metabolic process"/>
    <property type="evidence" value="ECO:0007669"/>
    <property type="project" value="UniProtKB-KW"/>
</dbReference>
<gene>
    <name evidence="7 10" type="primary">zwf</name>
    <name evidence="10" type="ORF">J0B03_00615</name>
</gene>
<dbReference type="Gene3D" id="3.30.360.10">
    <property type="entry name" value="Dihydrodipicolinate Reductase, domain 2"/>
    <property type="match status" value="1"/>
</dbReference>
<evidence type="ECO:0000256" key="1">
    <source>
        <dbReference type="ARBA" id="ARBA00004937"/>
    </source>
</evidence>
<feature type="binding site" evidence="7">
    <location>
        <begin position="88"/>
        <end position="89"/>
    </location>
    <ligand>
        <name>NADP(+)</name>
        <dbReference type="ChEBI" id="CHEBI:58349"/>
    </ligand>
</feature>
<feature type="active site" description="Proton acceptor" evidence="7">
    <location>
        <position position="244"/>
    </location>
</feature>
<dbReference type="PANTHER" id="PTHR23429">
    <property type="entry name" value="GLUCOSE-6-PHOSPHATE 1-DEHYDROGENASE G6PD"/>
    <property type="match status" value="1"/>
</dbReference>
<dbReference type="AlphaFoldDB" id="A0A974XHT6"/>
<evidence type="ECO:0000256" key="6">
    <source>
        <dbReference type="ARBA" id="ARBA00023277"/>
    </source>
</evidence>
<dbReference type="EMBL" id="CP071444">
    <property type="protein sequence ID" value="QSX08628.1"/>
    <property type="molecule type" value="Genomic_DNA"/>
</dbReference>
<evidence type="ECO:0000256" key="5">
    <source>
        <dbReference type="ARBA" id="ARBA00023002"/>
    </source>
</evidence>
<dbReference type="PROSITE" id="PS00069">
    <property type="entry name" value="G6P_DEHYDROGENASE"/>
    <property type="match status" value="1"/>
</dbReference>
<feature type="binding site" evidence="7">
    <location>
        <position position="152"/>
    </location>
    <ligand>
        <name>NADP(+)</name>
        <dbReference type="ChEBI" id="CHEBI:58349"/>
    </ligand>
</feature>
<keyword evidence="11" id="KW-1185">Reference proteome</keyword>
<dbReference type="InterPro" id="IPR022675">
    <property type="entry name" value="G6P_DH_C"/>
</dbReference>
<evidence type="ECO:0000259" key="9">
    <source>
        <dbReference type="Pfam" id="PF02781"/>
    </source>
</evidence>
<dbReference type="SUPFAM" id="SSF51735">
    <property type="entry name" value="NAD(P)-binding Rossmann-fold domains"/>
    <property type="match status" value="1"/>
</dbReference>
<sequence length="498" mass="57823">MNELSCTMIIFGATGDLTRRKLIPALHQLQYGGHLPEDFQVVAIGRREITQEEYREDLFHAMVAYTRILIDEDSWETLARRITYYKMDLTKTEEYRGLQTFLKERQHGENFSCNQLFYLAMAPEFFTVIVDGLKDTGILEETGNWNRLVLEKPFGKDLASAKVLNENIQRAFREEQIFRIDHYLGKEMIQNITMLRFQNTIFEPLWNSRYIDNIQISVSELDGVGSRAPYYDQTGALRDMVQNHLLQTLAITAMDPPKTMEADQIRDAKVKLLSELILFTEETSKTNVVFGQYESYKNEIGVQENSVTETFVALKLFIDNARWRGVPFYLTTGKKLPEKSAQVTVEFKAPNQCVQPEGEPCQVFDMQPGSQVNILEIKIQPKEGISLRLNTKKPSVISETVVAEMEYCQSCQNNFNTPDAYEKLLLDVIHGDSTRFTRWDELALTWYFIDSIHLDQVPLCEYEDLGRGPWEAHELLERDQRKWWHVETHKKEAPNEDP</sequence>
<comment type="function">
    <text evidence="7">Catalyzes the oxidation of glucose 6-phosphate to 6-phosphogluconolactone.</text>
</comment>
<protein>
    <recommendedName>
        <fullName evidence="7">Glucose-6-phosphate 1-dehydrogenase</fullName>
        <shortName evidence="7">G6PD</shortName>
        <ecNumber evidence="7">1.1.1.49</ecNumber>
    </recommendedName>
</protein>
<proteinExistence type="inferred from homology"/>
<dbReference type="KEGG" id="alka:J0B03_00615"/>
<accession>A0A974XHT6</accession>
<feature type="binding site" evidence="7">
    <location>
        <position position="220"/>
    </location>
    <ligand>
        <name>substrate</name>
    </ligand>
</feature>
<organism evidence="10 11">
    <name type="scientific">Alkalibacter rhizosphaerae</name>
    <dbReference type="NCBI Taxonomy" id="2815577"/>
    <lineage>
        <taxon>Bacteria</taxon>
        <taxon>Bacillati</taxon>
        <taxon>Bacillota</taxon>
        <taxon>Clostridia</taxon>
        <taxon>Eubacteriales</taxon>
        <taxon>Eubacteriaceae</taxon>
        <taxon>Alkalibacter</taxon>
    </lineage>
</organism>
<evidence type="ECO:0000313" key="11">
    <source>
        <dbReference type="Proteomes" id="UP000663499"/>
    </source>
</evidence>
<dbReference type="PANTHER" id="PTHR23429:SF0">
    <property type="entry name" value="GLUCOSE-6-PHOSPHATE 1-DEHYDROGENASE"/>
    <property type="match status" value="1"/>
</dbReference>
<name>A0A974XHT6_9FIRM</name>
<comment type="similarity">
    <text evidence="2 7">Belongs to the glucose-6-phosphate dehydrogenase family.</text>
</comment>
<dbReference type="GO" id="GO:0004345">
    <property type="term" value="F:glucose-6-phosphate dehydrogenase activity"/>
    <property type="evidence" value="ECO:0007669"/>
    <property type="project" value="UniProtKB-UniRule"/>
</dbReference>
<evidence type="ECO:0000256" key="3">
    <source>
        <dbReference type="ARBA" id="ARBA00022526"/>
    </source>
</evidence>
<dbReference type="SUPFAM" id="SSF55347">
    <property type="entry name" value="Glyceraldehyde-3-phosphate dehydrogenase-like, C-terminal domain"/>
    <property type="match status" value="1"/>
</dbReference>
<dbReference type="Pfam" id="PF02781">
    <property type="entry name" value="G6PD_C"/>
    <property type="match status" value="1"/>
</dbReference>
<dbReference type="GO" id="GO:0050661">
    <property type="term" value="F:NADP binding"/>
    <property type="evidence" value="ECO:0007669"/>
    <property type="project" value="UniProtKB-UniRule"/>
</dbReference>
<feature type="binding site" evidence="7">
    <location>
        <position position="46"/>
    </location>
    <ligand>
        <name>NADP(+)</name>
        <dbReference type="ChEBI" id="CHEBI:58349"/>
    </ligand>
</feature>
<keyword evidence="3 7" id="KW-0313">Glucose metabolism</keyword>
<feature type="domain" description="Glucose-6-phosphate dehydrogenase NAD-binding" evidence="8">
    <location>
        <begin position="9"/>
        <end position="191"/>
    </location>
</feature>
<keyword evidence="4 7" id="KW-0521">NADP</keyword>
<feature type="binding site" evidence="7">
    <location>
        <begin position="12"/>
        <end position="19"/>
    </location>
    <ligand>
        <name>NADP(+)</name>
        <dbReference type="ChEBI" id="CHEBI:58349"/>
    </ligand>
</feature>
<dbReference type="InterPro" id="IPR036291">
    <property type="entry name" value="NAD(P)-bd_dom_sf"/>
</dbReference>
<feature type="binding site" evidence="7">
    <location>
        <position position="239"/>
    </location>
    <ligand>
        <name>substrate</name>
    </ligand>
</feature>
<dbReference type="PIRSF" id="PIRSF000110">
    <property type="entry name" value="G6PD"/>
    <property type="match status" value="1"/>
</dbReference>
<dbReference type="GO" id="GO:0005829">
    <property type="term" value="C:cytosol"/>
    <property type="evidence" value="ECO:0007669"/>
    <property type="project" value="TreeGrafter"/>
</dbReference>
<feature type="binding site" evidence="7">
    <location>
        <position position="186"/>
    </location>
    <ligand>
        <name>substrate</name>
    </ligand>
</feature>
<feature type="binding site" evidence="7">
    <location>
        <position position="339"/>
    </location>
    <ligand>
        <name>substrate</name>
    </ligand>
</feature>
<dbReference type="HAMAP" id="MF_00966">
    <property type="entry name" value="G6PD"/>
    <property type="match status" value="1"/>
</dbReference>